<keyword evidence="2" id="KW-0479">Metal-binding</keyword>
<dbReference type="GO" id="GO:0016740">
    <property type="term" value="F:transferase activity"/>
    <property type="evidence" value="ECO:0007669"/>
    <property type="project" value="UniProtKB-KW"/>
</dbReference>
<evidence type="ECO:0000256" key="2">
    <source>
        <dbReference type="HAMAP-Rule" id="MF_01139"/>
    </source>
</evidence>
<dbReference type="Pfam" id="PF01255">
    <property type="entry name" value="Prenyltransf"/>
    <property type="match status" value="1"/>
</dbReference>
<keyword evidence="1 2" id="KW-0808">Transferase</keyword>
<feature type="binding site" evidence="2">
    <location>
        <position position="72"/>
    </location>
    <ligand>
        <name>substrate</name>
    </ligand>
</feature>
<proteinExistence type="inferred from homology"/>
<dbReference type="InterPro" id="IPR036424">
    <property type="entry name" value="UPP_synth-like_sf"/>
</dbReference>
<dbReference type="HAMAP" id="MF_01139">
    <property type="entry name" value="ISPT"/>
    <property type="match status" value="1"/>
</dbReference>
<dbReference type="InterPro" id="IPR018520">
    <property type="entry name" value="UPP_synth-like_CS"/>
</dbReference>
<keyword evidence="2" id="KW-0460">Magnesium</keyword>
<gene>
    <name evidence="3" type="primary">uppS</name>
    <name evidence="3" type="ORF">TEGL_14000</name>
</gene>
<feature type="active site" description="Proton acceptor" evidence="2">
    <location>
        <position position="71"/>
    </location>
</feature>
<dbReference type="CDD" id="cd00475">
    <property type="entry name" value="Cis_IPPS"/>
    <property type="match status" value="1"/>
</dbReference>
<name>A0ABZ2EU86_9FIRM</name>
<feature type="binding site" evidence="2">
    <location>
        <position position="191"/>
    </location>
    <ligand>
        <name>substrate</name>
    </ligand>
</feature>
<evidence type="ECO:0000256" key="1">
    <source>
        <dbReference type="ARBA" id="ARBA00022679"/>
    </source>
</evidence>
<comment type="function">
    <text evidence="2">Catalyzes the condensation of isopentenyl diphosphate (IPP) with allylic pyrophosphates generating different type of terpenoids.</text>
</comment>
<comment type="cofactor">
    <cofactor evidence="2">
        <name>Mg(2+)</name>
        <dbReference type="ChEBI" id="CHEBI:18420"/>
    </cofactor>
    <text evidence="2">Binds 2 magnesium ions per subunit.</text>
</comment>
<feature type="binding site" evidence="2">
    <location>
        <position position="36"/>
    </location>
    <ligand>
        <name>substrate</name>
    </ligand>
</feature>
<comment type="subunit">
    <text evidence="2">Homodimer.</text>
</comment>
<feature type="binding site" evidence="2">
    <location>
        <begin position="197"/>
        <end position="199"/>
    </location>
    <ligand>
        <name>substrate</name>
    </ligand>
</feature>
<feature type="binding site" evidence="2">
    <location>
        <position position="23"/>
    </location>
    <ligand>
        <name>Mg(2+)</name>
        <dbReference type="ChEBI" id="CHEBI:18420"/>
    </ligand>
</feature>
<comment type="similarity">
    <text evidence="2">Belongs to the UPP synthase family.</text>
</comment>
<protein>
    <recommendedName>
        <fullName evidence="2">Isoprenyl transferase</fullName>
        <ecNumber evidence="2">2.5.1.-</ecNumber>
    </recommendedName>
</protein>
<dbReference type="NCBIfam" id="TIGR00055">
    <property type="entry name" value="uppS"/>
    <property type="match status" value="1"/>
</dbReference>
<dbReference type="InterPro" id="IPR001441">
    <property type="entry name" value="UPP_synth-like"/>
</dbReference>
<dbReference type="PANTHER" id="PTHR10291:SF0">
    <property type="entry name" value="DEHYDRODOLICHYL DIPHOSPHATE SYNTHASE 2"/>
    <property type="match status" value="1"/>
</dbReference>
<feature type="binding site" evidence="2">
    <location>
        <begin position="24"/>
        <end position="27"/>
    </location>
    <ligand>
        <name>substrate</name>
    </ligand>
</feature>
<organism evidence="3 4">
    <name type="scientific">Terrisporobacter glycolicus ATCC 14880 = DSM 1288</name>
    <dbReference type="NCBI Taxonomy" id="1121315"/>
    <lineage>
        <taxon>Bacteria</taxon>
        <taxon>Bacillati</taxon>
        <taxon>Bacillota</taxon>
        <taxon>Clostridia</taxon>
        <taxon>Peptostreptococcales</taxon>
        <taxon>Peptostreptococcaceae</taxon>
        <taxon>Terrisporobacter</taxon>
    </lineage>
</organism>
<feature type="binding site" evidence="2">
    <location>
        <position position="28"/>
    </location>
    <ligand>
        <name>substrate</name>
    </ligand>
</feature>
<feature type="binding site" evidence="2">
    <location>
        <position position="74"/>
    </location>
    <ligand>
        <name>substrate</name>
    </ligand>
</feature>
<dbReference type="EC" id="2.5.1.-" evidence="2"/>
<feature type="binding site" evidence="2">
    <location>
        <position position="40"/>
    </location>
    <ligand>
        <name>substrate</name>
    </ligand>
</feature>
<dbReference type="SUPFAM" id="SSF64005">
    <property type="entry name" value="Undecaprenyl diphosphate synthase"/>
    <property type="match status" value="1"/>
</dbReference>
<feature type="active site" evidence="2">
    <location>
        <position position="23"/>
    </location>
</feature>
<evidence type="ECO:0000313" key="3">
    <source>
        <dbReference type="EMBL" id="WWD83000.1"/>
    </source>
</evidence>
<sequence length="244" mass="28005">MKNNLFYDIDLNRVPKHIAIIMDGNGRWAKSKFLPRTAGHKAGVETIRTVLRECKKLSVKHVTLYAFSTENWKRPKLEVDTLMNLLSTYLKNEVATLHKEDVKLTAIGDIDNLPNQCVKELNKAIELTKNNTGCNLNLALNYGGRLDIKNALVDIIKDVKVGKINLDEIDENTISNHLSTKSIPDPDLVIRTSGEERLSNFLLWEVAYAEFYFTNVHWPDFDEKELQKAIFTYQNRDRRFGGIK</sequence>
<accession>A0ABZ2EU86</accession>
<dbReference type="NCBIfam" id="NF011405">
    <property type="entry name" value="PRK14830.1"/>
    <property type="match status" value="1"/>
</dbReference>
<dbReference type="Gene3D" id="3.40.1180.10">
    <property type="entry name" value="Decaprenyl diphosphate synthase-like"/>
    <property type="match status" value="1"/>
</dbReference>
<feature type="binding site" evidence="2">
    <location>
        <position position="210"/>
    </location>
    <ligand>
        <name>Mg(2+)</name>
        <dbReference type="ChEBI" id="CHEBI:18420"/>
    </ligand>
</feature>
<dbReference type="Proteomes" id="UP001348492">
    <property type="component" value="Chromosome"/>
</dbReference>
<reference evidence="3 4" key="1">
    <citation type="journal article" date="2023" name="PLoS ONE">
        <title>Genome-based metabolic and phylogenomic analysis of three Terrisporobacter species.</title>
        <authorList>
            <person name="Boer T."/>
            <person name="Bengelsdorf F.R."/>
            <person name="Bomeke M."/>
            <person name="Daniel R."/>
            <person name="Poehlein A."/>
        </authorList>
    </citation>
    <scope>NUCLEOTIDE SEQUENCE [LARGE SCALE GENOMIC DNA]</scope>
    <source>
        <strain evidence="3 4">DSM 1288</strain>
    </source>
</reference>
<dbReference type="PANTHER" id="PTHR10291">
    <property type="entry name" value="DEHYDRODOLICHYL DIPHOSPHATE SYNTHASE FAMILY MEMBER"/>
    <property type="match status" value="1"/>
</dbReference>
<dbReference type="RefSeq" id="WP_018589454.1">
    <property type="nucleotide sequence ID" value="NZ_CP117523.1"/>
</dbReference>
<evidence type="ECO:0000313" key="4">
    <source>
        <dbReference type="Proteomes" id="UP001348492"/>
    </source>
</evidence>
<dbReference type="EMBL" id="CP117523">
    <property type="protein sequence ID" value="WWD83000.1"/>
    <property type="molecule type" value="Genomic_DNA"/>
</dbReference>
<feature type="binding site" evidence="2">
    <location>
        <begin position="68"/>
        <end position="70"/>
    </location>
    <ligand>
        <name>substrate</name>
    </ligand>
</feature>
<keyword evidence="4" id="KW-1185">Reference proteome</keyword>
<dbReference type="PROSITE" id="PS01066">
    <property type="entry name" value="UPP_SYNTHASE"/>
    <property type="match status" value="1"/>
</dbReference>